<proteinExistence type="predicted"/>
<dbReference type="OrthoDB" id="408912at2759"/>
<keyword evidence="1" id="KW-0472">Membrane</keyword>
<dbReference type="InterPro" id="IPR007669">
    <property type="entry name" value="Chst-1-like"/>
</dbReference>
<dbReference type="InParanoid" id="Q9GS12"/>
<reference evidence="2 3" key="1">
    <citation type="journal article" date="1998" name="Science">
        <title>Genome sequence of the nematode C. elegans: a platform for investigating biology.</title>
        <authorList>
            <consortium name="The C. elegans sequencing consortium"/>
            <person name="Sulson J.E."/>
            <person name="Waterston R."/>
        </authorList>
    </citation>
    <scope>NUCLEOTIDE SEQUENCE [LARGE SCALE GENOMIC DNA]</scope>
    <source>
        <strain evidence="2 3">Bristol N2</strain>
    </source>
</reference>
<evidence type="ECO:0000313" key="2">
    <source>
        <dbReference type="EMBL" id="CAC14333.2"/>
    </source>
</evidence>
<organism evidence="2 3">
    <name type="scientific">Caenorhabditis elegans</name>
    <dbReference type="NCBI Taxonomy" id="6239"/>
    <lineage>
        <taxon>Eukaryota</taxon>
        <taxon>Metazoa</taxon>
        <taxon>Ecdysozoa</taxon>
        <taxon>Nematoda</taxon>
        <taxon>Chromadorea</taxon>
        <taxon>Rhabditida</taxon>
        <taxon>Rhabditina</taxon>
        <taxon>Rhabditomorpha</taxon>
        <taxon>Rhabditoidea</taxon>
        <taxon>Rhabditidae</taxon>
        <taxon>Peloderinae</taxon>
        <taxon>Caenorhabditis</taxon>
    </lineage>
</organism>
<dbReference type="GO" id="GO:0047756">
    <property type="term" value="F:chondroitin 4-sulfotransferase activity"/>
    <property type="evidence" value="ECO:0007669"/>
    <property type="project" value="InterPro"/>
</dbReference>
<keyword evidence="1" id="KW-0812">Transmembrane</keyword>
<dbReference type="AlphaFoldDB" id="Q9GS12"/>
<dbReference type="PaxDb" id="6239-F56H6.13"/>
<dbReference type="PANTHER" id="PTHR22900:SF3">
    <property type="entry name" value="CARBOHYDRATE SULFOTRANSFERASE-RELATED"/>
    <property type="match status" value="1"/>
</dbReference>
<keyword evidence="1" id="KW-1133">Transmembrane helix</keyword>
<feature type="transmembrane region" description="Helical" evidence="1">
    <location>
        <begin position="12"/>
        <end position="28"/>
    </location>
</feature>
<dbReference type="GO" id="GO:0050650">
    <property type="term" value="P:chondroitin sulfate proteoglycan biosynthetic process"/>
    <property type="evidence" value="ECO:0007669"/>
    <property type="project" value="InterPro"/>
</dbReference>
<dbReference type="FunCoup" id="Q9GS12">
    <property type="interactions" value="17"/>
</dbReference>
<dbReference type="HOGENOM" id="CLU_069458_0_0_1"/>
<accession>Q9GS12</accession>
<evidence type="ECO:0000313" key="4">
    <source>
        <dbReference type="WormBase" id="F56H6.13"/>
    </source>
</evidence>
<dbReference type="GO" id="GO:1902884">
    <property type="term" value="P:positive regulation of response to oxidative stress"/>
    <property type="evidence" value="ECO:0007669"/>
    <property type="project" value="InterPro"/>
</dbReference>
<dbReference type="PhylomeDB" id="Q9GS12"/>
<evidence type="ECO:0000256" key="1">
    <source>
        <dbReference type="SAM" id="Phobius"/>
    </source>
</evidence>
<dbReference type="Pfam" id="PF03567">
    <property type="entry name" value="Sulfotransfer_2"/>
    <property type="match status" value="1"/>
</dbReference>
<sequence>MIQITQQYRRLAFIISCILGLLVYWKMFKNNYIEENINMTHDFIVPFINYVPGFFVSPENKLVACEIRKSMSQLTTNLMCLLYNETQFVADKNTLNDTWEAPRHCMQEHSFTNFSDDLKNDTDTVKFAFIRDPIRRFLSFYLNKCVDKSECYDCGSDMRCVVERIYNGLWNIQNDRNMTFILMEAHAAPLSWNCGFNEGVSKWELLMMGSDLDERTSSTTKLAKILRKQGVRHELVESIEKDILKGETAHSTFKSTNRLAAEKQIREDPVVRYFLHKIYFFDYVVFPFKRDVLDPEYRSIFATAPAKVDIKFFV</sequence>
<protein>
    <submittedName>
        <fullName evidence="2">Carbohydrate sulfotransferase</fullName>
    </submittedName>
</protein>
<keyword evidence="3" id="KW-1185">Reference proteome</keyword>
<dbReference type="InterPro" id="IPR005331">
    <property type="entry name" value="Sulfotransferase"/>
</dbReference>
<dbReference type="EMBL" id="BX284601">
    <property type="protein sequence ID" value="CAC14333.2"/>
    <property type="molecule type" value="Genomic_DNA"/>
</dbReference>
<dbReference type="Proteomes" id="UP000001940">
    <property type="component" value="Chromosome I"/>
</dbReference>
<gene>
    <name evidence="2" type="ORF">CELE_F56H6.13</name>
    <name evidence="2 4" type="ORF">F56H6.13</name>
</gene>
<dbReference type="GO" id="GO:0016020">
    <property type="term" value="C:membrane"/>
    <property type="evidence" value="ECO:0007669"/>
    <property type="project" value="InterPro"/>
</dbReference>
<dbReference type="UCSC" id="F56H6.13">
    <property type="organism name" value="c. elegans"/>
</dbReference>
<name>Q9GS12_CAEEL</name>
<dbReference type="WormBase" id="F56H6.13">
    <property type="protein sequence ID" value="CE53706"/>
    <property type="gene ID" value="WBGene00010173"/>
</dbReference>
<evidence type="ECO:0000313" key="3">
    <source>
        <dbReference type="Proteomes" id="UP000001940"/>
    </source>
</evidence>
<dbReference type="PeptideAtlas" id="Q9GS12"/>
<dbReference type="PANTHER" id="PTHR22900">
    <property type="entry name" value="PROTEIN CBG14245-RELATED"/>
    <property type="match status" value="1"/>
</dbReference>
<dbReference type="AGR" id="WB:WBGene00010173"/>
<dbReference type="eggNOG" id="KOG4651">
    <property type="taxonomic scope" value="Eukaryota"/>
</dbReference>